<feature type="transmembrane region" description="Helical" evidence="6">
    <location>
        <begin position="326"/>
        <end position="347"/>
    </location>
</feature>
<dbReference type="PANTHER" id="PTHR23514">
    <property type="entry name" value="BYPASS OF STOP CODON PROTEIN 6"/>
    <property type="match status" value="1"/>
</dbReference>
<dbReference type="InterPro" id="IPR011701">
    <property type="entry name" value="MFS"/>
</dbReference>
<evidence type="ECO:0000256" key="3">
    <source>
        <dbReference type="ARBA" id="ARBA00022989"/>
    </source>
</evidence>
<evidence type="ECO:0000256" key="6">
    <source>
        <dbReference type="SAM" id="Phobius"/>
    </source>
</evidence>
<keyword evidence="9" id="KW-1185">Reference proteome</keyword>
<feature type="transmembrane region" description="Helical" evidence="6">
    <location>
        <begin position="236"/>
        <end position="253"/>
    </location>
</feature>
<dbReference type="InterPro" id="IPR036259">
    <property type="entry name" value="MFS_trans_sf"/>
</dbReference>
<keyword evidence="2 6" id="KW-0812">Transmembrane</keyword>
<feature type="transmembrane region" description="Helical" evidence="6">
    <location>
        <begin position="23"/>
        <end position="45"/>
    </location>
</feature>
<dbReference type="SUPFAM" id="SSF103473">
    <property type="entry name" value="MFS general substrate transporter"/>
    <property type="match status" value="1"/>
</dbReference>
<dbReference type="Gene3D" id="1.20.1250.20">
    <property type="entry name" value="MFS general substrate transporter like domains"/>
    <property type="match status" value="2"/>
</dbReference>
<dbReference type="GO" id="GO:0005886">
    <property type="term" value="C:plasma membrane"/>
    <property type="evidence" value="ECO:0007669"/>
    <property type="project" value="UniProtKB-SubCell"/>
</dbReference>
<feature type="transmembrane region" description="Helical" evidence="6">
    <location>
        <begin position="57"/>
        <end position="79"/>
    </location>
</feature>
<feature type="transmembrane region" description="Helical" evidence="6">
    <location>
        <begin position="359"/>
        <end position="381"/>
    </location>
</feature>
<sequence>MSTSPPAAPAAAVPARTVTAARWYLMSLFALLGIMMSSWLSRLPSIRKSLGIAESELGVVLLVGAVGSLLMVTAAGPILQRFGSRRTMSAATVGFVTAMTLLAIGVGISSLPLVCAGIFLNGMSFALNNVPFNVESAQIERAVGRTIIPQFHACFSIGALLGTLLGAAASWGGVSVPVQFGISAGVLLVWRLLAIPHVTLVEHVTARPEPTDGDVEFLRPRRRLGASLAGWREKRTLLLGLVIMAASLSEGAANDWLSISVVDDFGRTEATGAIVFGVFVGSMTVVRLGGTGLIDRYGRVPVLRVSGVASIVGLALFGAAPSFVLAVVGVALWGAGAALAYPIGIAAASDDPLKAPSRVSVVSAFSSTASIAAPPLLGFAAEHLTTRYALTLIVVGLVVSVLLSAQARRQEVRTPLAPLPGDATAAREPATDGPAAEGETDQLVAPHADTAHDEEEVLLCTTP</sequence>
<reference evidence="8 9" key="1">
    <citation type="submission" date="2020-04" db="EMBL/GenBank/DDBJ databases">
        <title>MicrobeNet Type strains.</title>
        <authorList>
            <person name="Nicholson A.C."/>
        </authorList>
    </citation>
    <scope>NUCLEOTIDE SEQUENCE [LARGE SCALE GENOMIC DNA]</scope>
    <source>
        <strain evidence="8 9">ATCC BAA-789</strain>
    </source>
</reference>
<feature type="transmembrane region" description="Helical" evidence="6">
    <location>
        <begin position="91"/>
        <end position="120"/>
    </location>
</feature>
<dbReference type="InterPro" id="IPR020846">
    <property type="entry name" value="MFS_dom"/>
</dbReference>
<gene>
    <name evidence="8" type="ORF">HF995_03140</name>
</gene>
<dbReference type="EMBL" id="JAAXOW010000001">
    <property type="protein sequence ID" value="NKX92275.1"/>
    <property type="molecule type" value="Genomic_DNA"/>
</dbReference>
<feature type="transmembrane region" description="Helical" evidence="6">
    <location>
        <begin position="387"/>
        <end position="405"/>
    </location>
</feature>
<dbReference type="RefSeq" id="WP_168446324.1">
    <property type="nucleotide sequence ID" value="NZ_JAAXOW010000001.1"/>
</dbReference>
<evidence type="ECO:0000256" key="4">
    <source>
        <dbReference type="ARBA" id="ARBA00023136"/>
    </source>
</evidence>
<feature type="domain" description="Major facilitator superfamily (MFS) profile" evidence="7">
    <location>
        <begin position="16"/>
        <end position="408"/>
    </location>
</feature>
<organism evidence="8 9">
    <name type="scientific">Sanguibacter hominis ATCC BAA-789</name>
    <dbReference type="NCBI Taxonomy" id="1312740"/>
    <lineage>
        <taxon>Bacteria</taxon>
        <taxon>Bacillati</taxon>
        <taxon>Actinomycetota</taxon>
        <taxon>Actinomycetes</taxon>
        <taxon>Micrococcales</taxon>
        <taxon>Sanguibacteraceae</taxon>
        <taxon>Sanguibacter</taxon>
    </lineage>
</organism>
<dbReference type="Proteomes" id="UP000774283">
    <property type="component" value="Unassembled WGS sequence"/>
</dbReference>
<evidence type="ECO:0000256" key="1">
    <source>
        <dbReference type="ARBA" id="ARBA00004651"/>
    </source>
</evidence>
<dbReference type="GO" id="GO:0022857">
    <property type="term" value="F:transmembrane transporter activity"/>
    <property type="evidence" value="ECO:0007669"/>
    <property type="project" value="InterPro"/>
</dbReference>
<feature type="transmembrane region" description="Helical" evidence="6">
    <location>
        <begin position="273"/>
        <end position="290"/>
    </location>
</feature>
<dbReference type="PROSITE" id="PS50850">
    <property type="entry name" value="MFS"/>
    <property type="match status" value="1"/>
</dbReference>
<evidence type="ECO:0000313" key="9">
    <source>
        <dbReference type="Proteomes" id="UP000774283"/>
    </source>
</evidence>
<evidence type="ECO:0000256" key="5">
    <source>
        <dbReference type="SAM" id="MobiDB-lite"/>
    </source>
</evidence>
<dbReference type="Pfam" id="PF07690">
    <property type="entry name" value="MFS_1"/>
    <property type="match status" value="1"/>
</dbReference>
<keyword evidence="3 6" id="KW-1133">Transmembrane helix</keyword>
<evidence type="ECO:0000313" key="8">
    <source>
        <dbReference type="EMBL" id="NKX92275.1"/>
    </source>
</evidence>
<name>A0A9X5FA12_9MICO</name>
<dbReference type="InterPro" id="IPR051788">
    <property type="entry name" value="MFS_Transporter"/>
</dbReference>
<comment type="subcellular location">
    <subcellularLocation>
        <location evidence="1">Cell membrane</location>
        <topology evidence="1">Multi-pass membrane protein</topology>
    </subcellularLocation>
</comment>
<protein>
    <submittedName>
        <fullName evidence="8">MFS transporter</fullName>
    </submittedName>
</protein>
<comment type="caution">
    <text evidence="8">The sequence shown here is derived from an EMBL/GenBank/DDBJ whole genome shotgun (WGS) entry which is preliminary data.</text>
</comment>
<dbReference type="AlphaFoldDB" id="A0A9X5FA12"/>
<keyword evidence="4 6" id="KW-0472">Membrane</keyword>
<accession>A0A9X5FA12</accession>
<proteinExistence type="predicted"/>
<evidence type="ECO:0000259" key="7">
    <source>
        <dbReference type="PROSITE" id="PS50850"/>
    </source>
</evidence>
<feature type="transmembrane region" description="Helical" evidence="6">
    <location>
        <begin position="302"/>
        <end position="320"/>
    </location>
</feature>
<dbReference type="CDD" id="cd17393">
    <property type="entry name" value="MFS_MosC_like"/>
    <property type="match status" value="1"/>
</dbReference>
<dbReference type="PANTHER" id="PTHR23514:SF13">
    <property type="entry name" value="INNER MEMBRANE PROTEIN YBJJ"/>
    <property type="match status" value="1"/>
</dbReference>
<evidence type="ECO:0000256" key="2">
    <source>
        <dbReference type="ARBA" id="ARBA00022692"/>
    </source>
</evidence>
<feature type="region of interest" description="Disordered" evidence="5">
    <location>
        <begin position="414"/>
        <end position="439"/>
    </location>
</feature>